<evidence type="ECO:0000313" key="19">
    <source>
        <dbReference type="Proteomes" id="UP000698800"/>
    </source>
</evidence>
<dbReference type="Pfam" id="PF12349">
    <property type="entry name" value="Sterol-sensing"/>
    <property type="match status" value="1"/>
</dbReference>
<reference evidence="18" key="1">
    <citation type="submission" date="2021-03" db="EMBL/GenBank/DDBJ databases">
        <title>Comparative genomics and phylogenomic investigation of the class Geoglossomycetes provide insights into ecological specialization and systematics.</title>
        <authorList>
            <person name="Melie T."/>
            <person name="Pirro S."/>
            <person name="Miller A.N."/>
            <person name="Quandt A."/>
        </authorList>
    </citation>
    <scope>NUCLEOTIDE SEQUENCE</scope>
    <source>
        <strain evidence="18">GBOQ0MN5Z8</strain>
    </source>
</reference>
<evidence type="ECO:0000256" key="7">
    <source>
        <dbReference type="ARBA" id="ARBA00022737"/>
    </source>
</evidence>
<evidence type="ECO:0000256" key="1">
    <source>
        <dbReference type="ARBA" id="ARBA00004477"/>
    </source>
</evidence>
<evidence type="ECO:0000256" key="9">
    <source>
        <dbReference type="ARBA" id="ARBA00022989"/>
    </source>
</evidence>
<keyword evidence="8" id="KW-0256">Endoplasmic reticulum</keyword>
<dbReference type="InterPro" id="IPR036322">
    <property type="entry name" value="WD40_repeat_dom_sf"/>
</dbReference>
<evidence type="ECO:0000256" key="8">
    <source>
        <dbReference type="ARBA" id="ARBA00022824"/>
    </source>
</evidence>
<keyword evidence="10" id="KW-0333">Golgi apparatus</keyword>
<dbReference type="InterPro" id="IPR030225">
    <property type="entry name" value="SCAP"/>
</dbReference>
<keyword evidence="6 16" id="KW-0812">Transmembrane</keyword>
<evidence type="ECO:0000256" key="4">
    <source>
        <dbReference type="ARBA" id="ARBA00019541"/>
    </source>
</evidence>
<dbReference type="SUPFAM" id="SSF50978">
    <property type="entry name" value="WD40 repeat-like"/>
    <property type="match status" value="1"/>
</dbReference>
<sequence>MRAAEPAVLTEALHVQEALLGSTSSCEYLRSVGDTTAIPREWTISDSASTPASFFHSPLLYWNCSVAAIEADHDILETINERSRQVSSVNLTLRHSTVFAGKIFSKDRLVAADALVITFFHQIDPEIEELWNTRAGELAKDAEGRLTLYPANGQISRSHLYEFRFEPMSLREDILLGIAYALMVLYIAVNLRRLRAVKSKLGLVVTVIAQIGISIFSSFTICALLKIDLSQIPRELYPFVVLAMGIENMFQLINAVLMIPPETPTVSRISSALGNIGHLALARAAQNLLILWLLSKVVWVTAFCVFSSIALVFDFFFHLTFFLAVLSVDVRRMDLQDSLDRVNLAQGNSRAAEAGKRKWMGALLQGRIPFGTRVAGTAIMICFVTILNWHFFDNESPAQSFSRLMNKFRLNRASEAQTTLTMTVNQARSPTSWLRLQDHDTAKEVIRIVKPHAHSFVAQVYDPLVFVTKGANRDQSGGMRTALPYRFLPVIPDAIREHLLPFGLLFAFAIAVVTLLMNYLLWDEAPDDITGIPDGTEPTLSIKTHSGVHTLDIIMLSASASGVLVSVGLDHQIIVWDLTKGWSRNVTEEFRSIEGGKPFWPVAALALDENSNWLAICSLSGLVSLLTLQPLSAAQPVDVGLDGRLLSAFLFTPERDTPSMKLLMVKADGWVIEIDPRTFNIFKQRSCHGKIIAACAVLAPKAPFKVVTATEVGFICSIVRSANGWEGDKFDVADQQQGDDKSLLPLNGILSLPALGLLLVIGHREVMLFDPQLGVVIHKFKTSQVKANSLRAIHSRRRQYSACGTGYGVSSFSILYTERETHNFTMHTYTPHDKQKNLICLHTTENSAESKCQSFASATQTLHQMRGAGIWEATNTNCAIGVRRKAPTHCRDYSTLHASPRSQLLRRGTRERGTVKSVEGEYDWEAWTMSARGDVNTRPIPNESANSELFVCKAGPICRVGECSVVVGFGNSIKLLVAGNERFDSRESGSGDFSLAAVGYRKRIQTRRSQ</sequence>
<keyword evidence="15" id="KW-0753">Steroid metabolism</keyword>
<dbReference type="GO" id="GO:0008202">
    <property type="term" value="P:steroid metabolic process"/>
    <property type="evidence" value="ECO:0007669"/>
    <property type="project" value="UniProtKB-KW"/>
</dbReference>
<feature type="domain" description="SSD" evidence="17">
    <location>
        <begin position="172"/>
        <end position="328"/>
    </location>
</feature>
<evidence type="ECO:0000256" key="6">
    <source>
        <dbReference type="ARBA" id="ARBA00022692"/>
    </source>
</evidence>
<protein>
    <recommendedName>
        <fullName evidence="4">Sterol regulatory element-binding protein cleavage-activating protein</fullName>
    </recommendedName>
</protein>
<dbReference type="GO" id="GO:0000139">
    <property type="term" value="C:Golgi membrane"/>
    <property type="evidence" value="ECO:0007669"/>
    <property type="project" value="UniProtKB-SubCell"/>
</dbReference>
<dbReference type="GO" id="GO:0005789">
    <property type="term" value="C:endoplasmic reticulum membrane"/>
    <property type="evidence" value="ECO:0007669"/>
    <property type="project" value="UniProtKB-SubCell"/>
</dbReference>
<dbReference type="InterPro" id="IPR053958">
    <property type="entry name" value="HMGCR/SNAP/NPC1-like_SSD"/>
</dbReference>
<evidence type="ECO:0000256" key="5">
    <source>
        <dbReference type="ARBA" id="ARBA00022574"/>
    </source>
</evidence>
<evidence type="ECO:0000256" key="15">
    <source>
        <dbReference type="ARBA" id="ARBA00023221"/>
    </source>
</evidence>
<dbReference type="PROSITE" id="PS50156">
    <property type="entry name" value="SSD"/>
    <property type="match status" value="1"/>
</dbReference>
<dbReference type="GO" id="GO:0045540">
    <property type="term" value="P:regulation of cholesterol biosynthetic process"/>
    <property type="evidence" value="ECO:0007669"/>
    <property type="project" value="TreeGrafter"/>
</dbReference>
<keyword evidence="7" id="KW-0677">Repeat</keyword>
<dbReference type="GO" id="GO:0032933">
    <property type="term" value="P:SREBP signaling pathway"/>
    <property type="evidence" value="ECO:0007669"/>
    <property type="project" value="InterPro"/>
</dbReference>
<proteinExistence type="inferred from homology"/>
<dbReference type="PANTHER" id="PTHR46378:SF1">
    <property type="entry name" value="STEROL REGULATORY ELEMENT-BINDING PROTEIN CLEAVAGE-ACTIVATING PROTEIN"/>
    <property type="match status" value="1"/>
</dbReference>
<evidence type="ECO:0000313" key="18">
    <source>
        <dbReference type="EMBL" id="KAH0544979.1"/>
    </source>
</evidence>
<keyword evidence="12" id="KW-0446">Lipid-binding</keyword>
<evidence type="ECO:0000256" key="16">
    <source>
        <dbReference type="SAM" id="Phobius"/>
    </source>
</evidence>
<evidence type="ECO:0000259" key="17">
    <source>
        <dbReference type="PROSITE" id="PS50156"/>
    </source>
</evidence>
<dbReference type="EMBL" id="JAGHQL010000011">
    <property type="protein sequence ID" value="KAH0544979.1"/>
    <property type="molecule type" value="Genomic_DNA"/>
</dbReference>
<dbReference type="AlphaFoldDB" id="A0A9P8L5S6"/>
<evidence type="ECO:0000256" key="2">
    <source>
        <dbReference type="ARBA" id="ARBA00004653"/>
    </source>
</evidence>
<evidence type="ECO:0000256" key="11">
    <source>
        <dbReference type="ARBA" id="ARBA00023098"/>
    </source>
</evidence>
<name>A0A9P8L5S6_9PEZI</name>
<evidence type="ECO:0000256" key="10">
    <source>
        <dbReference type="ARBA" id="ARBA00023034"/>
    </source>
</evidence>
<keyword evidence="9 16" id="KW-1133">Transmembrane helix</keyword>
<feature type="transmembrane region" description="Helical" evidence="16">
    <location>
        <begin position="203"/>
        <end position="227"/>
    </location>
</feature>
<dbReference type="PANTHER" id="PTHR46378">
    <property type="entry name" value="STEROL REGULATORY ELEMENT-BINDING PROTEIN CLEAVAGE-ACTIVATING PROTEIN"/>
    <property type="match status" value="1"/>
</dbReference>
<feature type="transmembrane region" description="Helical" evidence="16">
    <location>
        <begin position="174"/>
        <end position="191"/>
    </location>
</feature>
<accession>A0A9P8L5S6</accession>
<keyword evidence="13 16" id="KW-0472">Membrane</keyword>
<keyword evidence="5" id="KW-0853">WD repeat</keyword>
<dbReference type="Proteomes" id="UP000698800">
    <property type="component" value="Unassembled WGS sequence"/>
</dbReference>
<gene>
    <name evidence="18" type="ORF">FGG08_000905</name>
</gene>
<comment type="similarity">
    <text evidence="3">Belongs to the WD repeat SCAP family.</text>
</comment>
<keyword evidence="14" id="KW-0325">Glycoprotein</keyword>
<comment type="caution">
    <text evidence="18">The sequence shown here is derived from an EMBL/GenBank/DDBJ whole genome shotgun (WGS) entry which is preliminary data.</text>
</comment>
<evidence type="ECO:0000256" key="12">
    <source>
        <dbReference type="ARBA" id="ARBA00023121"/>
    </source>
</evidence>
<evidence type="ECO:0000256" key="13">
    <source>
        <dbReference type="ARBA" id="ARBA00023136"/>
    </source>
</evidence>
<evidence type="ECO:0000256" key="14">
    <source>
        <dbReference type="ARBA" id="ARBA00023180"/>
    </source>
</evidence>
<dbReference type="InterPro" id="IPR000731">
    <property type="entry name" value="SSD"/>
</dbReference>
<dbReference type="GO" id="GO:0032936">
    <property type="term" value="C:SREBP-SCAP complex"/>
    <property type="evidence" value="ECO:0007669"/>
    <property type="project" value="TreeGrafter"/>
</dbReference>
<dbReference type="GO" id="GO:0032934">
    <property type="term" value="F:sterol binding"/>
    <property type="evidence" value="ECO:0007669"/>
    <property type="project" value="InterPro"/>
</dbReference>
<feature type="transmembrane region" description="Helical" evidence="16">
    <location>
        <begin position="499"/>
        <end position="522"/>
    </location>
</feature>
<keyword evidence="11" id="KW-0443">Lipid metabolism</keyword>
<feature type="transmembrane region" description="Helical" evidence="16">
    <location>
        <begin position="239"/>
        <end position="260"/>
    </location>
</feature>
<feature type="transmembrane region" description="Helical" evidence="16">
    <location>
        <begin position="300"/>
        <end position="326"/>
    </location>
</feature>
<organism evidence="18 19">
    <name type="scientific">Glutinoglossum americanum</name>
    <dbReference type="NCBI Taxonomy" id="1670608"/>
    <lineage>
        <taxon>Eukaryota</taxon>
        <taxon>Fungi</taxon>
        <taxon>Dikarya</taxon>
        <taxon>Ascomycota</taxon>
        <taxon>Pezizomycotina</taxon>
        <taxon>Geoglossomycetes</taxon>
        <taxon>Geoglossales</taxon>
        <taxon>Geoglossaceae</taxon>
        <taxon>Glutinoglossum</taxon>
    </lineage>
</organism>
<comment type="subcellular location">
    <subcellularLocation>
        <location evidence="1">Endoplasmic reticulum membrane</location>
        <topology evidence="1">Multi-pass membrane protein</topology>
    </subcellularLocation>
    <subcellularLocation>
        <location evidence="2">Golgi apparatus membrane</location>
        <topology evidence="2">Multi-pass membrane protein</topology>
    </subcellularLocation>
</comment>
<dbReference type="Gene3D" id="2.130.10.10">
    <property type="entry name" value="YVTN repeat-like/Quinoprotein amine dehydrogenase"/>
    <property type="match status" value="1"/>
</dbReference>
<dbReference type="InterPro" id="IPR015943">
    <property type="entry name" value="WD40/YVTN_repeat-like_dom_sf"/>
</dbReference>
<evidence type="ECO:0000256" key="3">
    <source>
        <dbReference type="ARBA" id="ARBA00007410"/>
    </source>
</evidence>
<keyword evidence="19" id="KW-1185">Reference proteome</keyword>
<dbReference type="OrthoDB" id="1914839at2759"/>